<comment type="subcellular location">
    <subcellularLocation>
        <location evidence="1">Nucleus</location>
    </subcellularLocation>
</comment>
<reference evidence="8" key="2">
    <citation type="submission" date="2015-01" db="EMBL/GenBank/DDBJ databases">
        <title>Evolutionary Origins and Diversification of the Mycorrhizal Mutualists.</title>
        <authorList>
            <consortium name="DOE Joint Genome Institute"/>
            <consortium name="Mycorrhizal Genomics Consortium"/>
            <person name="Kohler A."/>
            <person name="Kuo A."/>
            <person name="Nagy L.G."/>
            <person name="Floudas D."/>
            <person name="Copeland A."/>
            <person name="Barry K.W."/>
            <person name="Cichocki N."/>
            <person name="Veneault-Fourrey C."/>
            <person name="LaButti K."/>
            <person name="Lindquist E.A."/>
            <person name="Lipzen A."/>
            <person name="Lundell T."/>
            <person name="Morin E."/>
            <person name="Murat C."/>
            <person name="Riley R."/>
            <person name="Ohm R."/>
            <person name="Sun H."/>
            <person name="Tunlid A."/>
            <person name="Henrissat B."/>
            <person name="Grigoriev I.V."/>
            <person name="Hibbett D.S."/>
            <person name="Martin F."/>
        </authorList>
    </citation>
    <scope>NUCLEOTIDE SEQUENCE [LARGE SCALE GENOMIC DNA]</scope>
    <source>
        <strain evidence="8">MUT 4182</strain>
    </source>
</reference>
<comment type="similarity">
    <text evidence="4">Belongs to the HSF family.</text>
</comment>
<dbReference type="PANTHER" id="PTHR10015">
    <property type="entry name" value="HEAT SHOCK TRANSCRIPTION FACTOR"/>
    <property type="match status" value="1"/>
</dbReference>
<evidence type="ECO:0000256" key="1">
    <source>
        <dbReference type="ARBA" id="ARBA00004123"/>
    </source>
</evidence>
<keyword evidence="8" id="KW-1185">Reference proteome</keyword>
<feature type="region of interest" description="Disordered" evidence="5">
    <location>
        <begin position="1"/>
        <end position="42"/>
    </location>
</feature>
<evidence type="ECO:0000256" key="2">
    <source>
        <dbReference type="ARBA" id="ARBA00023125"/>
    </source>
</evidence>
<evidence type="ECO:0000256" key="3">
    <source>
        <dbReference type="ARBA" id="ARBA00023242"/>
    </source>
</evidence>
<feature type="compositionally biased region" description="Polar residues" evidence="5">
    <location>
        <begin position="1"/>
        <end position="20"/>
    </location>
</feature>
<dbReference type="SUPFAM" id="SSF46785">
    <property type="entry name" value="Winged helix' DNA-binding domain"/>
    <property type="match status" value="2"/>
</dbReference>
<dbReference type="Gene3D" id="1.10.10.10">
    <property type="entry name" value="Winged helix-like DNA-binding domain superfamily/Winged helix DNA-binding domain"/>
    <property type="match status" value="2"/>
</dbReference>
<dbReference type="GO" id="GO:0003700">
    <property type="term" value="F:DNA-binding transcription factor activity"/>
    <property type="evidence" value="ECO:0007669"/>
    <property type="project" value="InterPro"/>
</dbReference>
<feature type="compositionally biased region" description="Polar residues" evidence="5">
    <location>
        <begin position="727"/>
        <end position="749"/>
    </location>
</feature>
<dbReference type="GO" id="GO:0005634">
    <property type="term" value="C:nucleus"/>
    <property type="evidence" value="ECO:0007669"/>
    <property type="project" value="UniProtKB-SubCell"/>
</dbReference>
<dbReference type="PRINTS" id="PR00056">
    <property type="entry name" value="HSFDOMAIN"/>
</dbReference>
<dbReference type="Proteomes" id="UP000054248">
    <property type="component" value="Unassembled WGS sequence"/>
</dbReference>
<feature type="domain" description="HSF-type DNA-binding" evidence="6">
    <location>
        <begin position="81"/>
        <end position="177"/>
    </location>
</feature>
<keyword evidence="2" id="KW-0238">DNA-binding</keyword>
<organism evidence="7 8">
    <name type="scientific">Tulasnella calospora MUT 4182</name>
    <dbReference type="NCBI Taxonomy" id="1051891"/>
    <lineage>
        <taxon>Eukaryota</taxon>
        <taxon>Fungi</taxon>
        <taxon>Dikarya</taxon>
        <taxon>Basidiomycota</taxon>
        <taxon>Agaricomycotina</taxon>
        <taxon>Agaricomycetes</taxon>
        <taxon>Cantharellales</taxon>
        <taxon>Tulasnellaceae</taxon>
        <taxon>Tulasnella</taxon>
    </lineage>
</organism>
<evidence type="ECO:0000259" key="6">
    <source>
        <dbReference type="SMART" id="SM00415"/>
    </source>
</evidence>
<feature type="region of interest" description="Disordered" evidence="5">
    <location>
        <begin position="448"/>
        <end position="470"/>
    </location>
</feature>
<dbReference type="Pfam" id="PF00447">
    <property type="entry name" value="HSF_DNA-bind"/>
    <property type="match status" value="2"/>
</dbReference>
<gene>
    <name evidence="7" type="ORF">M407DRAFT_25916</name>
</gene>
<feature type="domain" description="HSF-type DNA-binding" evidence="6">
    <location>
        <begin position="628"/>
        <end position="724"/>
    </location>
</feature>
<proteinExistence type="inferred from homology"/>
<feature type="region of interest" description="Disordered" evidence="5">
    <location>
        <begin position="723"/>
        <end position="751"/>
    </location>
</feature>
<name>A0A0C3QF54_9AGAM</name>
<reference evidence="7 8" key="1">
    <citation type="submission" date="2014-04" db="EMBL/GenBank/DDBJ databases">
        <authorList>
            <consortium name="DOE Joint Genome Institute"/>
            <person name="Kuo A."/>
            <person name="Girlanda M."/>
            <person name="Perotto S."/>
            <person name="Kohler A."/>
            <person name="Nagy L.G."/>
            <person name="Floudas D."/>
            <person name="Copeland A."/>
            <person name="Barry K.W."/>
            <person name="Cichocki N."/>
            <person name="Veneault-Fourrey C."/>
            <person name="LaButti K."/>
            <person name="Lindquist E.A."/>
            <person name="Lipzen A."/>
            <person name="Lundell T."/>
            <person name="Morin E."/>
            <person name="Murat C."/>
            <person name="Sun H."/>
            <person name="Tunlid A."/>
            <person name="Henrissat B."/>
            <person name="Grigoriev I.V."/>
            <person name="Hibbett D.S."/>
            <person name="Martin F."/>
            <person name="Nordberg H.P."/>
            <person name="Cantor M.N."/>
            <person name="Hua S.X."/>
        </authorList>
    </citation>
    <scope>NUCLEOTIDE SEQUENCE [LARGE SCALE GENOMIC DNA]</scope>
    <source>
        <strain evidence="7 8">MUT 4182</strain>
    </source>
</reference>
<dbReference type="GO" id="GO:0043565">
    <property type="term" value="F:sequence-specific DNA binding"/>
    <property type="evidence" value="ECO:0007669"/>
    <property type="project" value="InterPro"/>
</dbReference>
<feature type="compositionally biased region" description="Basic and acidic residues" evidence="5">
    <location>
        <begin position="449"/>
        <end position="459"/>
    </location>
</feature>
<sequence length="1062" mass="117926">MNQAQAASRTSSVCRQNSRSGRARNEAPAYPRLSRPGVQDRRVEEYRRFANNTTLPSPPQTQPNVDADRLADDEELIGVASNNTFIFRLYDMLEDKTISTFIFWNPAGDSILIPDIEQFKANALGNYFNISFESFVRQLNGYSFKKTNRSKATGTYRHKENKFYRGCRHLLHEIKRVEPQERKISRRDQLLGESVDNSNSFPTSQPPASGLSDAQSKVHHIEQENNSLKVELREVKEQLAVLTWRHQRTEAALEALERKFQDILSLLPAAPSGANSLAHKSPLPTSVNVSAVAPASNSESGTHVGPIDLPHPTIANWHVAGIGAQSIPSVSRPPVTTLFPHPHYATPTAVLPLQHQVANVEPSPPSTAARLPIDQNYPSPMPSAGQYWQSPFPSVPQPMLIESEAPSGAPDKPVRSPGARFVLDLYHQAALLSPNKSPDWSLLQTDNNIRAEQKPDRRSSQRHQRITTTERPIYCHGRSGRMSRGHRPVESFDMSIRNLMNVYYFRSRGFLRDVSHTWKPDLVCVQVAISGHKTVDNIYSTVTSEFWPEDGFNMDLSHNNGRASATSHCIPRSKRPRGDGSPRSHFDVLGVQEELTGFSNASVLPSSSQTQISITRQINEGESMEALPARSFIFKLYDMLQDERVKGWIRWNEAGDAIFIPNIREFESQALRTYFNIKFDSFVRQLNGWSFEKIDRSKLSGKYRHKANKFRRGHPELLHGIKRTGHQQDQSTSHNVASLSSESPPQSQGPLDLQSKVLHLERENISLKEAFKNLETRTAMMLREMEMRTIAALKELETKFHATFSPASSKTNGQIYRAPAPHVTPRAPPDGNHFGAVSNAGQRLAIQMVNTSSVSAGEFCQLTSPDGSRPPDNFSTTSHYLTPTAIMSLQTSHHNGEQSPPSAAVSLQVPDDQYSSLLCSSSTTTFGQNWPGPSGAYQQAPRDLDASSPVLAQNNPAMPLTGSVQQRPGQNVYYEAAAPRLHNPIPSASGSSTFFGNVVQQFYATDTGPFPVGERQVAGPSQPHVQHAALQNTPGTLPFSRDTTYVSNRQSGGVAQVPLRHR</sequence>
<dbReference type="HOGENOM" id="CLU_289055_0_0_1"/>
<evidence type="ECO:0000256" key="5">
    <source>
        <dbReference type="SAM" id="MobiDB-lite"/>
    </source>
</evidence>
<feature type="region of interest" description="Disordered" evidence="5">
    <location>
        <begin position="185"/>
        <end position="222"/>
    </location>
</feature>
<feature type="region of interest" description="Disordered" evidence="5">
    <location>
        <begin position="563"/>
        <end position="583"/>
    </location>
</feature>
<dbReference type="SMART" id="SM00415">
    <property type="entry name" value="HSF"/>
    <property type="match status" value="2"/>
</dbReference>
<feature type="compositionally biased region" description="Polar residues" evidence="5">
    <location>
        <begin position="195"/>
        <end position="215"/>
    </location>
</feature>
<dbReference type="PANTHER" id="PTHR10015:SF206">
    <property type="entry name" value="HSF-TYPE DNA-BINDING DOMAIN-CONTAINING PROTEIN"/>
    <property type="match status" value="1"/>
</dbReference>
<evidence type="ECO:0000313" key="7">
    <source>
        <dbReference type="EMBL" id="KIO24671.1"/>
    </source>
</evidence>
<protein>
    <recommendedName>
        <fullName evidence="6">HSF-type DNA-binding domain-containing protein</fullName>
    </recommendedName>
</protein>
<dbReference type="InterPro" id="IPR036390">
    <property type="entry name" value="WH_DNA-bd_sf"/>
</dbReference>
<dbReference type="OrthoDB" id="3262670at2759"/>
<dbReference type="InterPro" id="IPR036388">
    <property type="entry name" value="WH-like_DNA-bd_sf"/>
</dbReference>
<dbReference type="EMBL" id="KN823056">
    <property type="protein sequence ID" value="KIO24671.1"/>
    <property type="molecule type" value="Genomic_DNA"/>
</dbReference>
<accession>A0A0C3QF54</accession>
<dbReference type="STRING" id="1051891.A0A0C3QF54"/>
<keyword evidence="3" id="KW-0539">Nucleus</keyword>
<evidence type="ECO:0000313" key="8">
    <source>
        <dbReference type="Proteomes" id="UP000054248"/>
    </source>
</evidence>
<dbReference type="AlphaFoldDB" id="A0A0C3QF54"/>
<evidence type="ECO:0000256" key="4">
    <source>
        <dbReference type="RuleBase" id="RU004020"/>
    </source>
</evidence>
<dbReference type="InterPro" id="IPR000232">
    <property type="entry name" value="HSF_DNA-bd"/>
</dbReference>